<evidence type="ECO:0000256" key="3">
    <source>
        <dbReference type="ARBA" id="ARBA00022692"/>
    </source>
</evidence>
<dbReference type="PROSITE" id="PS50850">
    <property type="entry name" value="MFS"/>
    <property type="match status" value="1"/>
</dbReference>
<dbReference type="InterPro" id="IPR011701">
    <property type="entry name" value="MFS"/>
</dbReference>
<evidence type="ECO:0000256" key="5">
    <source>
        <dbReference type="ARBA" id="ARBA00023136"/>
    </source>
</evidence>
<feature type="transmembrane region" description="Helical" evidence="6">
    <location>
        <begin position="347"/>
        <end position="366"/>
    </location>
</feature>
<dbReference type="EMBL" id="JACHBG010000010">
    <property type="protein sequence ID" value="MBB6486971.1"/>
    <property type="molecule type" value="Genomic_DNA"/>
</dbReference>
<dbReference type="InterPro" id="IPR020846">
    <property type="entry name" value="MFS_dom"/>
</dbReference>
<name>A0A7X0ITN4_9HYPH</name>
<evidence type="ECO:0000256" key="6">
    <source>
        <dbReference type="SAM" id="Phobius"/>
    </source>
</evidence>
<feature type="transmembrane region" description="Helical" evidence="6">
    <location>
        <begin position="63"/>
        <end position="84"/>
    </location>
</feature>
<dbReference type="Pfam" id="PF07690">
    <property type="entry name" value="MFS_1"/>
    <property type="match status" value="1"/>
</dbReference>
<gene>
    <name evidence="8" type="ORF">GGD46_004270</name>
</gene>
<feature type="transmembrane region" description="Helical" evidence="6">
    <location>
        <begin position="281"/>
        <end position="301"/>
    </location>
</feature>
<keyword evidence="2" id="KW-0813">Transport</keyword>
<dbReference type="Gene3D" id="1.20.1250.20">
    <property type="entry name" value="MFS general substrate transporter like domains"/>
    <property type="match status" value="2"/>
</dbReference>
<sequence>MTSPIPALDIGPISKGARSHHPLFAIGAVMIGSYIASFDSRLFAIGLADLKGAFSLSFDEGAWLGTAAFGSQILIAPAVSWLATVFGVRRIFIVPSLLYAAISLFIPFIGDYEALLALHVIRGLLLGLFVPATVMIIFRNLPMSWWLPAIALYAFRTPFTLNAGVSFGGLYAQTIGWQWMYWQDALVAPLMGIFMYLGAPHERVNRELLFKADWGGMLLFGAGLTLLYVGLDQGNRLNWLESGVVVATLAGGVTLILAFFLNEWLVREPWASATVLMSRNISLMLVATVFFTLTCISNTTLVPNFLATVGQLRPEQTGSLLLLYGTLPLFILVPACVFLLRRIDKRFVMMLGFSAFAAASLLGATLSPDWRLDNFIPVVVLQSIGYSFTFLTVIVFAVANLNPARATAFSAYIQVLRLGGTQIGVALMGTYIRVREQIHSNLLGQHLVNGDESVTQSLNAWTSLFSADEMSLGNAKAMSALSSAVQKQAYVLAYIDGFWLTFWVAILGLATIVFMAGSPAGPFTPKGTEA</sequence>
<feature type="transmembrane region" description="Helical" evidence="6">
    <location>
        <begin position="179"/>
        <end position="197"/>
    </location>
</feature>
<dbReference type="PANTHER" id="PTHR42718">
    <property type="entry name" value="MAJOR FACILITATOR SUPERFAMILY MULTIDRUG TRANSPORTER MFSC"/>
    <property type="match status" value="1"/>
</dbReference>
<dbReference type="GO" id="GO:0022857">
    <property type="term" value="F:transmembrane transporter activity"/>
    <property type="evidence" value="ECO:0007669"/>
    <property type="project" value="InterPro"/>
</dbReference>
<organism evidence="8 9">
    <name type="scientific">Rhizobium lusitanum</name>
    <dbReference type="NCBI Taxonomy" id="293958"/>
    <lineage>
        <taxon>Bacteria</taxon>
        <taxon>Pseudomonadati</taxon>
        <taxon>Pseudomonadota</taxon>
        <taxon>Alphaproteobacteria</taxon>
        <taxon>Hyphomicrobiales</taxon>
        <taxon>Rhizobiaceae</taxon>
        <taxon>Rhizobium/Agrobacterium group</taxon>
        <taxon>Rhizobium</taxon>
    </lineage>
</organism>
<dbReference type="InterPro" id="IPR036259">
    <property type="entry name" value="MFS_trans_sf"/>
</dbReference>
<dbReference type="AlphaFoldDB" id="A0A7X0ITN4"/>
<feature type="transmembrane region" description="Helical" evidence="6">
    <location>
        <begin position="491"/>
        <end position="516"/>
    </location>
</feature>
<protein>
    <submittedName>
        <fullName evidence="8">DHA2 family multidrug resistance protein</fullName>
    </submittedName>
</protein>
<evidence type="ECO:0000256" key="4">
    <source>
        <dbReference type="ARBA" id="ARBA00022989"/>
    </source>
</evidence>
<proteinExistence type="predicted"/>
<dbReference type="GO" id="GO:0016020">
    <property type="term" value="C:membrane"/>
    <property type="evidence" value="ECO:0007669"/>
    <property type="project" value="UniProtKB-SubCell"/>
</dbReference>
<accession>A0A7X0ITN4</accession>
<dbReference type="RefSeq" id="WP_184707362.1">
    <property type="nucleotide sequence ID" value="NZ_JACHBG010000010.1"/>
</dbReference>
<keyword evidence="5 6" id="KW-0472">Membrane</keyword>
<feature type="transmembrane region" description="Helical" evidence="6">
    <location>
        <begin position="150"/>
        <end position="173"/>
    </location>
</feature>
<feature type="transmembrane region" description="Helical" evidence="6">
    <location>
        <begin position="116"/>
        <end position="138"/>
    </location>
</feature>
<reference evidence="8 9" key="1">
    <citation type="submission" date="2020-08" db="EMBL/GenBank/DDBJ databases">
        <title>Genomic Encyclopedia of Type Strains, Phase IV (KMG-V): Genome sequencing to study the core and pangenomes of soil and plant-associated prokaryotes.</title>
        <authorList>
            <person name="Whitman W."/>
        </authorList>
    </citation>
    <scope>NUCLEOTIDE SEQUENCE [LARGE SCALE GENOMIC DNA]</scope>
    <source>
        <strain evidence="8 9">SEMIA 4060</strain>
    </source>
</reference>
<dbReference type="SUPFAM" id="SSF103473">
    <property type="entry name" value="MFS general substrate transporter"/>
    <property type="match status" value="1"/>
</dbReference>
<keyword evidence="4 6" id="KW-1133">Transmembrane helix</keyword>
<dbReference type="Proteomes" id="UP000565576">
    <property type="component" value="Unassembled WGS sequence"/>
</dbReference>
<feature type="transmembrane region" description="Helical" evidence="6">
    <location>
        <begin position="321"/>
        <end position="340"/>
    </location>
</feature>
<feature type="transmembrane region" description="Helical" evidence="6">
    <location>
        <begin position="23"/>
        <end position="43"/>
    </location>
</feature>
<comment type="subcellular location">
    <subcellularLocation>
        <location evidence="1">Membrane</location>
        <topology evidence="1">Multi-pass membrane protein</topology>
    </subcellularLocation>
</comment>
<keyword evidence="3 6" id="KW-0812">Transmembrane</keyword>
<feature type="transmembrane region" description="Helical" evidence="6">
    <location>
        <begin position="209"/>
        <end position="231"/>
    </location>
</feature>
<feature type="transmembrane region" description="Helical" evidence="6">
    <location>
        <begin position="378"/>
        <end position="399"/>
    </location>
</feature>
<evidence type="ECO:0000256" key="1">
    <source>
        <dbReference type="ARBA" id="ARBA00004141"/>
    </source>
</evidence>
<dbReference type="PANTHER" id="PTHR42718:SF9">
    <property type="entry name" value="MAJOR FACILITATOR SUPERFAMILY MULTIDRUG TRANSPORTER MFSC"/>
    <property type="match status" value="1"/>
</dbReference>
<feature type="transmembrane region" description="Helical" evidence="6">
    <location>
        <begin position="91"/>
        <end position="110"/>
    </location>
</feature>
<comment type="caution">
    <text evidence="8">The sequence shown here is derived from an EMBL/GenBank/DDBJ whole genome shotgun (WGS) entry which is preliminary data.</text>
</comment>
<feature type="transmembrane region" description="Helical" evidence="6">
    <location>
        <begin position="243"/>
        <end position="261"/>
    </location>
</feature>
<feature type="domain" description="Major facilitator superfamily (MFS) profile" evidence="7">
    <location>
        <begin position="25"/>
        <end position="520"/>
    </location>
</feature>
<evidence type="ECO:0000313" key="9">
    <source>
        <dbReference type="Proteomes" id="UP000565576"/>
    </source>
</evidence>
<evidence type="ECO:0000313" key="8">
    <source>
        <dbReference type="EMBL" id="MBB6486971.1"/>
    </source>
</evidence>
<evidence type="ECO:0000259" key="7">
    <source>
        <dbReference type="PROSITE" id="PS50850"/>
    </source>
</evidence>
<evidence type="ECO:0000256" key="2">
    <source>
        <dbReference type="ARBA" id="ARBA00022448"/>
    </source>
</evidence>